<reference evidence="15 16" key="1">
    <citation type="submission" date="2013-02" db="EMBL/GenBank/DDBJ databases">
        <authorList>
            <person name="Fiebig A."/>
            <person name="Goeker M."/>
            <person name="Klenk H.-P.P."/>
        </authorList>
    </citation>
    <scope>NUCLEOTIDE SEQUENCE [LARGE SCALE GENOMIC DNA]</scope>
    <source>
        <strain evidence="15 16">DSM 19309</strain>
    </source>
</reference>
<dbReference type="AlphaFoldDB" id="A0A017HN45"/>
<protein>
    <recommendedName>
        <fullName evidence="6">Phenylalanine-4-hydroxylase</fullName>
        <ecNumber evidence="5">1.14.16.1</ecNumber>
    </recommendedName>
    <alternativeName>
        <fullName evidence="12">Phe-4-monooxygenase</fullName>
    </alternativeName>
</protein>
<dbReference type="Gene3D" id="1.10.800.10">
    <property type="entry name" value="Aromatic amino acid hydroxylase"/>
    <property type="match status" value="1"/>
</dbReference>
<dbReference type="GO" id="GO:0005506">
    <property type="term" value="F:iron ion binding"/>
    <property type="evidence" value="ECO:0007669"/>
    <property type="project" value="InterPro"/>
</dbReference>
<dbReference type="PROSITE" id="PS51410">
    <property type="entry name" value="BH4_AAA_HYDROXYL_2"/>
    <property type="match status" value="1"/>
</dbReference>
<dbReference type="HOGENOM" id="CLU_023198_1_0_5"/>
<dbReference type="InterPro" id="IPR001273">
    <property type="entry name" value="ArAA_hydroxylase"/>
</dbReference>
<dbReference type="STRING" id="442562.Rumeso_02689"/>
<keyword evidence="7 13" id="KW-0479">Metal-binding</keyword>
<evidence type="ECO:0000256" key="10">
    <source>
        <dbReference type="ARBA" id="ARBA00023033"/>
    </source>
</evidence>
<comment type="cofactor">
    <cofactor evidence="2 13">
        <name>Fe(2+)</name>
        <dbReference type="ChEBI" id="CHEBI:29033"/>
    </cofactor>
</comment>
<dbReference type="NCBIfam" id="NF008877">
    <property type="entry name" value="PRK11913.1-2"/>
    <property type="match status" value="1"/>
</dbReference>
<dbReference type="InterPro" id="IPR019774">
    <property type="entry name" value="Aromatic-AA_hydroxylase_C"/>
</dbReference>
<comment type="pathway">
    <text evidence="3">Amino-acid degradation; L-phenylalanine degradation; acetoacetate and fumarate from L-phenylalanine: step 1/6.</text>
</comment>
<dbReference type="RefSeq" id="WP_037281391.1">
    <property type="nucleotide sequence ID" value="NZ_KK088585.1"/>
</dbReference>
<dbReference type="PANTHER" id="PTHR11473">
    <property type="entry name" value="AROMATIC AMINO ACID HYDROXYLASE"/>
    <property type="match status" value="1"/>
</dbReference>
<dbReference type="GO" id="GO:0004505">
    <property type="term" value="F:phenylalanine 4-monooxygenase activity"/>
    <property type="evidence" value="ECO:0007669"/>
    <property type="project" value="UniProtKB-EC"/>
</dbReference>
<evidence type="ECO:0000313" key="16">
    <source>
        <dbReference type="Proteomes" id="UP000019666"/>
    </source>
</evidence>
<dbReference type="Proteomes" id="UP000019666">
    <property type="component" value="Unassembled WGS sequence"/>
</dbReference>
<evidence type="ECO:0000256" key="12">
    <source>
        <dbReference type="ARBA" id="ARBA00029922"/>
    </source>
</evidence>
<dbReference type="InterPro" id="IPR036329">
    <property type="entry name" value="Aro-AA_hydroxylase_C_sf"/>
</dbReference>
<keyword evidence="9 13" id="KW-0408">Iron</keyword>
<comment type="similarity">
    <text evidence="4">Belongs to the biopterin-dependent aromatic amino acid hydroxylase family.</text>
</comment>
<keyword evidence="11" id="KW-0585">Phenylalanine catabolism</keyword>
<feature type="binding site" evidence="13">
    <location>
        <position position="131"/>
    </location>
    <ligand>
        <name>Fe cation</name>
        <dbReference type="ChEBI" id="CHEBI:24875"/>
    </ligand>
</feature>
<dbReference type="NCBIfam" id="TIGR01267">
    <property type="entry name" value="Phe4hydrox_mono"/>
    <property type="match status" value="1"/>
</dbReference>
<evidence type="ECO:0000256" key="13">
    <source>
        <dbReference type="PIRSR" id="PIRSR601273-2"/>
    </source>
</evidence>
<evidence type="ECO:0000256" key="7">
    <source>
        <dbReference type="ARBA" id="ARBA00022723"/>
    </source>
</evidence>
<keyword evidence="16" id="KW-1185">Reference proteome</keyword>
<dbReference type="GO" id="GO:0006559">
    <property type="term" value="P:L-phenylalanine catabolic process"/>
    <property type="evidence" value="ECO:0007669"/>
    <property type="project" value="UniProtKB-UniPathway"/>
</dbReference>
<evidence type="ECO:0000256" key="2">
    <source>
        <dbReference type="ARBA" id="ARBA00001954"/>
    </source>
</evidence>
<feature type="domain" description="Biopterin-dependent aromatic amino acid hydroxylase family profile" evidence="14">
    <location>
        <begin position="1"/>
        <end position="291"/>
    </location>
</feature>
<evidence type="ECO:0000256" key="5">
    <source>
        <dbReference type="ARBA" id="ARBA00011995"/>
    </source>
</evidence>
<evidence type="ECO:0000256" key="3">
    <source>
        <dbReference type="ARBA" id="ARBA00005088"/>
    </source>
</evidence>
<evidence type="ECO:0000256" key="11">
    <source>
        <dbReference type="ARBA" id="ARBA00023232"/>
    </source>
</evidence>
<proteinExistence type="inferred from homology"/>
<dbReference type="OrthoDB" id="9780502at2"/>
<sequence>MAGHAVLTAHHAEDCVIDQRWESYTEGDHAVWGTLFDRQLRTLKGHVCQEYLDGLSRLGIDASGVPDFRRMNERLRAATGWEVVAVPGLIPSRPFFEMLASRRFPAGTFIRSREQLDYLEEPDIFHDVFGHVPLLTDPAYADYMAEYGRIGLEAMERKGVKYLARLNWYTIEFGLIRKPEGVKIYGAGICSSFGEARYVVEDPSANWLGFEAERVLRTGYYIDDLQASYFVIDRFEDLFELLRGTDFPALYDRVRAQPELSPFRIEPEDEVIRRGTGDYWRSFPEAKARLK</sequence>
<dbReference type="Pfam" id="PF00351">
    <property type="entry name" value="Biopterin_H"/>
    <property type="match status" value="1"/>
</dbReference>
<dbReference type="SUPFAM" id="SSF56534">
    <property type="entry name" value="Aromatic aminoacid monoxygenases, catalytic and oligomerization domains"/>
    <property type="match status" value="1"/>
</dbReference>
<dbReference type="EMBL" id="AOSK01000067">
    <property type="protein sequence ID" value="EYD75745.1"/>
    <property type="molecule type" value="Genomic_DNA"/>
</dbReference>
<feature type="binding site" evidence="13">
    <location>
        <position position="172"/>
    </location>
    <ligand>
        <name>Fe cation</name>
        <dbReference type="ChEBI" id="CHEBI:24875"/>
    </ligand>
</feature>
<evidence type="ECO:0000256" key="8">
    <source>
        <dbReference type="ARBA" id="ARBA00023002"/>
    </source>
</evidence>
<name>A0A017HN45_9RHOB</name>
<dbReference type="UniPathway" id="UPA00139">
    <property type="reaction ID" value="UER00337"/>
</dbReference>
<evidence type="ECO:0000256" key="9">
    <source>
        <dbReference type="ARBA" id="ARBA00023004"/>
    </source>
</evidence>
<gene>
    <name evidence="15" type="ORF">Rumeso_02689</name>
</gene>
<dbReference type="PROSITE" id="PS00367">
    <property type="entry name" value="BH4_AAA_HYDROXYL_1"/>
    <property type="match status" value="1"/>
</dbReference>
<keyword evidence="10" id="KW-0503">Monooxygenase</keyword>
<evidence type="ECO:0000256" key="4">
    <source>
        <dbReference type="ARBA" id="ARBA00009712"/>
    </source>
</evidence>
<evidence type="ECO:0000256" key="6">
    <source>
        <dbReference type="ARBA" id="ARBA00020276"/>
    </source>
</evidence>
<dbReference type="InterPro" id="IPR005960">
    <property type="entry name" value="Phe-4-hydroxylase_mono"/>
</dbReference>
<feature type="binding site" evidence="13">
    <location>
        <position position="126"/>
    </location>
    <ligand>
        <name>Fe cation</name>
        <dbReference type="ChEBI" id="CHEBI:24875"/>
    </ligand>
</feature>
<evidence type="ECO:0000259" key="14">
    <source>
        <dbReference type="PROSITE" id="PS51410"/>
    </source>
</evidence>
<organism evidence="15 16">
    <name type="scientific">Rubellimicrobium mesophilum DSM 19309</name>
    <dbReference type="NCBI Taxonomy" id="442562"/>
    <lineage>
        <taxon>Bacteria</taxon>
        <taxon>Pseudomonadati</taxon>
        <taxon>Pseudomonadota</taxon>
        <taxon>Alphaproteobacteria</taxon>
        <taxon>Rhodobacterales</taxon>
        <taxon>Roseobacteraceae</taxon>
        <taxon>Rubellimicrobium</taxon>
    </lineage>
</organism>
<dbReference type="PRINTS" id="PR00372">
    <property type="entry name" value="FYWHYDRXLASE"/>
</dbReference>
<dbReference type="PANTHER" id="PTHR11473:SF24">
    <property type="entry name" value="PHENYLALANINE-4-HYDROXYLASE"/>
    <property type="match status" value="1"/>
</dbReference>
<dbReference type="InterPro" id="IPR018301">
    <property type="entry name" value="ArAA_hydroxylase_Fe/CU_BS"/>
</dbReference>
<comment type="caution">
    <text evidence="15">The sequence shown here is derived from an EMBL/GenBank/DDBJ whole genome shotgun (WGS) entry which is preliminary data.</text>
</comment>
<evidence type="ECO:0000313" key="15">
    <source>
        <dbReference type="EMBL" id="EYD75745.1"/>
    </source>
</evidence>
<keyword evidence="8 15" id="KW-0560">Oxidoreductase</keyword>
<dbReference type="CDD" id="cd03348">
    <property type="entry name" value="pro_PheOH"/>
    <property type="match status" value="1"/>
</dbReference>
<accession>A0A017HN45</accession>
<evidence type="ECO:0000256" key="1">
    <source>
        <dbReference type="ARBA" id="ARBA00001060"/>
    </source>
</evidence>
<dbReference type="EC" id="1.14.16.1" evidence="5"/>
<dbReference type="PATRIC" id="fig|442562.3.peg.2644"/>
<comment type="catalytic activity">
    <reaction evidence="1">
        <text>(6R)-L-erythro-5,6,7,8-tetrahydrobiopterin + L-phenylalanine + O2 = (4aS,6R)-4a-hydroxy-L-erythro-5,6,7,8-tetrahydrobiopterin + L-tyrosine</text>
        <dbReference type="Rhea" id="RHEA:20273"/>
        <dbReference type="ChEBI" id="CHEBI:15379"/>
        <dbReference type="ChEBI" id="CHEBI:15642"/>
        <dbReference type="ChEBI" id="CHEBI:58095"/>
        <dbReference type="ChEBI" id="CHEBI:58315"/>
        <dbReference type="ChEBI" id="CHEBI:59560"/>
        <dbReference type="EC" id="1.14.16.1"/>
    </reaction>
</comment>
<dbReference type="InterPro" id="IPR036951">
    <property type="entry name" value="ArAA_hydroxylase_sf"/>
</dbReference>